<evidence type="ECO:0000313" key="1">
    <source>
        <dbReference type="EMBL" id="NJP37514.1"/>
    </source>
</evidence>
<protein>
    <submittedName>
        <fullName evidence="1">Uncharacterized protein</fullName>
    </submittedName>
</protein>
<evidence type="ECO:0000313" key="2">
    <source>
        <dbReference type="Proteomes" id="UP000752012"/>
    </source>
</evidence>
<dbReference type="Proteomes" id="UP000752012">
    <property type="component" value="Unassembled WGS sequence"/>
</dbReference>
<dbReference type="AlphaFoldDB" id="A0A969PR69"/>
<comment type="caution">
    <text evidence="1">The sequence shown here is derived from an EMBL/GenBank/DDBJ whole genome shotgun (WGS) entry which is preliminary data.</text>
</comment>
<keyword evidence="2" id="KW-1185">Reference proteome</keyword>
<name>A0A969PR69_9BACI</name>
<gene>
    <name evidence="1" type="ORF">HCN83_07930</name>
</gene>
<reference evidence="1 2" key="1">
    <citation type="submission" date="2020-03" db="EMBL/GenBank/DDBJ databases">
        <title>Assessment of the enzymatic potential of alkaline-tolerant lipase obtained from Bacillus luteus H11 (technogenic soil) for the bioremediation of saline soils contaminated with petroleum substances.</title>
        <authorList>
            <person name="Kalwasinska A."/>
        </authorList>
    </citation>
    <scope>NUCLEOTIDE SEQUENCE [LARGE SCALE GENOMIC DNA]</scope>
    <source>
        <strain evidence="1 2">H11</strain>
    </source>
</reference>
<accession>A0A969PR69</accession>
<dbReference type="EMBL" id="JAATHJ010000009">
    <property type="protein sequence ID" value="NJP37514.1"/>
    <property type="molecule type" value="Genomic_DNA"/>
</dbReference>
<organism evidence="1 2">
    <name type="scientific">Alkalicoccus luteus</name>
    <dbReference type="NCBI Taxonomy" id="1237094"/>
    <lineage>
        <taxon>Bacteria</taxon>
        <taxon>Bacillati</taxon>
        <taxon>Bacillota</taxon>
        <taxon>Bacilli</taxon>
        <taxon>Bacillales</taxon>
        <taxon>Bacillaceae</taxon>
        <taxon>Alkalicoccus</taxon>
    </lineage>
</organism>
<sequence length="170" mass="19312">MRIVMDRPLIGSSTKPIAVELENGQRGRIHRWFHRNETRPSVNPRYDVNFLVKSTDTSYEFFQESFSVRKGHSWRISKDRRAIARVISVYSPREKYRVELHGRNLPAVSIVASWNGSGDICCDGEKIGETKRSGFLLNPTYTIETDCPDNMDAGLCAGLAMAFWSAFHVG</sequence>
<proteinExistence type="predicted"/>